<dbReference type="InterPro" id="IPR002645">
    <property type="entry name" value="STAS_dom"/>
</dbReference>
<comment type="subcellular location">
    <subcellularLocation>
        <location evidence="1">Membrane</location>
        <topology evidence="1">Multi-pass membrane protein</topology>
    </subcellularLocation>
</comment>
<gene>
    <name evidence="7" type="ORF">DFR75_108152</name>
</gene>
<evidence type="ECO:0000256" key="3">
    <source>
        <dbReference type="ARBA" id="ARBA00022989"/>
    </source>
</evidence>
<dbReference type="SUPFAM" id="SSF52091">
    <property type="entry name" value="SpoIIaa-like"/>
    <property type="match status" value="1"/>
</dbReference>
<dbReference type="Proteomes" id="UP000295087">
    <property type="component" value="Unassembled WGS sequence"/>
</dbReference>
<feature type="transmembrane region" description="Helical" evidence="5">
    <location>
        <begin position="215"/>
        <end position="234"/>
    </location>
</feature>
<dbReference type="Pfam" id="PF00916">
    <property type="entry name" value="Sulfate_transp"/>
    <property type="match status" value="1"/>
</dbReference>
<dbReference type="GO" id="GO:0055085">
    <property type="term" value="P:transmembrane transport"/>
    <property type="evidence" value="ECO:0007669"/>
    <property type="project" value="InterPro"/>
</dbReference>
<feature type="transmembrane region" description="Helical" evidence="5">
    <location>
        <begin position="73"/>
        <end position="90"/>
    </location>
</feature>
<dbReference type="PANTHER" id="PTHR11814">
    <property type="entry name" value="SULFATE TRANSPORTER"/>
    <property type="match status" value="1"/>
</dbReference>
<sequence length="464" mass="48083">MLALLVGMLCLVGALMRSGVLADLLSHPVLVGYLAGTAGLMIVGQLGRVTGVPVEGDSVLAQLGSLLANLDQWHPATALLAGSVLAALLGMAKWAPRAPGPLIVVLAATALVAALSLQRFGITVVGSVPAGLPMPGLPAVTFGDAASLLLPAVGIAVVGFSDNALTGRAFAARHGEHVRSNAELAALGATNLATGFTHGFPVSCSGSRTTIADLLGARTQLYALITLAAVLIVLDGANDVLAGFPTAALGALVVYAALRLIDVAEFTRLARFRRSELLLALGTVVAVVVLGVLYGILVAIALSVSDLLRRIAHAHDAVLGFVPDLPGMHDVDDYPAAEPVPGLVIYRYDAPLCFANAEDFRKRALAAVDWSQKRSAEPVRWFVLSAEANVEVDLTALDAVEQVRAELVARGVVFAMARVKQDLRDDLDACGLSGRIGAEWLFPTLATAVAAFHADTARGRPPQP</sequence>
<dbReference type="CDD" id="cd07042">
    <property type="entry name" value="STAS_SulP_like_sulfate_transporter"/>
    <property type="match status" value="1"/>
</dbReference>
<proteinExistence type="predicted"/>
<feature type="transmembrane region" description="Helical" evidence="5">
    <location>
        <begin position="240"/>
        <end position="258"/>
    </location>
</feature>
<evidence type="ECO:0000256" key="4">
    <source>
        <dbReference type="ARBA" id="ARBA00023136"/>
    </source>
</evidence>
<evidence type="ECO:0000256" key="1">
    <source>
        <dbReference type="ARBA" id="ARBA00004141"/>
    </source>
</evidence>
<dbReference type="PROSITE" id="PS50801">
    <property type="entry name" value="STAS"/>
    <property type="match status" value="1"/>
</dbReference>
<feature type="transmembrane region" description="Helical" evidence="5">
    <location>
        <begin position="102"/>
        <end position="125"/>
    </location>
</feature>
<evidence type="ECO:0000256" key="5">
    <source>
        <dbReference type="SAM" id="Phobius"/>
    </source>
</evidence>
<evidence type="ECO:0000259" key="6">
    <source>
        <dbReference type="PROSITE" id="PS50801"/>
    </source>
</evidence>
<organism evidence="7 8">
    <name type="scientific">Nocardia ignorata</name>
    <dbReference type="NCBI Taxonomy" id="145285"/>
    <lineage>
        <taxon>Bacteria</taxon>
        <taxon>Bacillati</taxon>
        <taxon>Actinomycetota</taxon>
        <taxon>Actinomycetes</taxon>
        <taxon>Mycobacteriales</taxon>
        <taxon>Nocardiaceae</taxon>
        <taxon>Nocardia</taxon>
    </lineage>
</organism>
<keyword evidence="4 5" id="KW-0472">Membrane</keyword>
<protein>
    <submittedName>
        <fullName evidence="7">MFS superfamily sulfate permease-like transporter</fullName>
    </submittedName>
</protein>
<dbReference type="GO" id="GO:0016020">
    <property type="term" value="C:membrane"/>
    <property type="evidence" value="ECO:0007669"/>
    <property type="project" value="UniProtKB-SubCell"/>
</dbReference>
<evidence type="ECO:0000313" key="7">
    <source>
        <dbReference type="EMBL" id="TDP31547.1"/>
    </source>
</evidence>
<dbReference type="InterPro" id="IPR011547">
    <property type="entry name" value="SLC26A/SulP_dom"/>
</dbReference>
<dbReference type="AlphaFoldDB" id="A0A4R6P211"/>
<keyword evidence="2 5" id="KW-0812">Transmembrane</keyword>
<keyword evidence="3 5" id="KW-1133">Transmembrane helix</keyword>
<keyword evidence="8" id="KW-1185">Reference proteome</keyword>
<evidence type="ECO:0000313" key="8">
    <source>
        <dbReference type="Proteomes" id="UP000295087"/>
    </source>
</evidence>
<reference evidence="7 8" key="1">
    <citation type="submission" date="2019-03" db="EMBL/GenBank/DDBJ databases">
        <title>Genomic Encyclopedia of Type Strains, Phase IV (KMG-IV): sequencing the most valuable type-strain genomes for metagenomic binning, comparative biology and taxonomic classification.</title>
        <authorList>
            <person name="Goeker M."/>
        </authorList>
    </citation>
    <scope>NUCLEOTIDE SEQUENCE [LARGE SCALE GENOMIC DNA]</scope>
    <source>
        <strain evidence="7 8">DSM 44496</strain>
    </source>
</reference>
<dbReference type="Pfam" id="PF01740">
    <property type="entry name" value="STAS"/>
    <property type="match status" value="1"/>
</dbReference>
<feature type="domain" description="STAS" evidence="6">
    <location>
        <begin position="333"/>
        <end position="452"/>
    </location>
</feature>
<dbReference type="Gene3D" id="3.30.750.24">
    <property type="entry name" value="STAS domain"/>
    <property type="match status" value="1"/>
</dbReference>
<dbReference type="EMBL" id="SNXK01000008">
    <property type="protein sequence ID" value="TDP31547.1"/>
    <property type="molecule type" value="Genomic_DNA"/>
</dbReference>
<accession>A0A4R6P211</accession>
<comment type="caution">
    <text evidence="7">The sequence shown here is derived from an EMBL/GenBank/DDBJ whole genome shotgun (WGS) entry which is preliminary data.</text>
</comment>
<feature type="transmembrane region" description="Helical" evidence="5">
    <location>
        <begin position="278"/>
        <end position="302"/>
    </location>
</feature>
<evidence type="ECO:0000256" key="2">
    <source>
        <dbReference type="ARBA" id="ARBA00022692"/>
    </source>
</evidence>
<dbReference type="InterPro" id="IPR036513">
    <property type="entry name" value="STAS_dom_sf"/>
</dbReference>
<dbReference type="InterPro" id="IPR001902">
    <property type="entry name" value="SLC26A/SulP_fam"/>
</dbReference>
<name>A0A4R6P211_NOCIG</name>
<feature type="transmembrane region" description="Helical" evidence="5">
    <location>
        <begin position="145"/>
        <end position="165"/>
    </location>
</feature>